<dbReference type="Proteomes" id="UP000046393">
    <property type="component" value="Unplaced"/>
</dbReference>
<dbReference type="CDD" id="cd09917">
    <property type="entry name" value="F-box_SF"/>
    <property type="match status" value="1"/>
</dbReference>
<feature type="domain" description="F-box" evidence="2">
    <location>
        <begin position="16"/>
        <end position="56"/>
    </location>
</feature>
<protein>
    <submittedName>
        <fullName evidence="4">F-box domain-containing protein</fullName>
    </submittedName>
</protein>
<proteinExistence type="predicted"/>
<dbReference type="Gene3D" id="1.20.1280.50">
    <property type="match status" value="1"/>
</dbReference>
<feature type="compositionally biased region" description="Basic and acidic residues" evidence="1">
    <location>
        <begin position="478"/>
        <end position="487"/>
    </location>
</feature>
<dbReference type="AlphaFoldDB" id="A0A0N5ATL7"/>
<evidence type="ECO:0000313" key="4">
    <source>
        <dbReference type="WBParaSite" id="SMUV_0000817801-mRNA-1"/>
    </source>
</evidence>
<dbReference type="SMART" id="SM00256">
    <property type="entry name" value="FBOX"/>
    <property type="match status" value="1"/>
</dbReference>
<reference evidence="4" key="1">
    <citation type="submission" date="2017-02" db="UniProtKB">
        <authorList>
            <consortium name="WormBaseParasite"/>
        </authorList>
    </citation>
    <scope>IDENTIFICATION</scope>
</reference>
<feature type="region of interest" description="Disordered" evidence="1">
    <location>
        <begin position="470"/>
        <end position="495"/>
    </location>
</feature>
<organism evidence="3 4">
    <name type="scientific">Syphacia muris</name>
    <dbReference type="NCBI Taxonomy" id="451379"/>
    <lineage>
        <taxon>Eukaryota</taxon>
        <taxon>Metazoa</taxon>
        <taxon>Ecdysozoa</taxon>
        <taxon>Nematoda</taxon>
        <taxon>Chromadorea</taxon>
        <taxon>Rhabditida</taxon>
        <taxon>Spirurina</taxon>
        <taxon>Oxyuridomorpha</taxon>
        <taxon>Oxyuroidea</taxon>
        <taxon>Oxyuridae</taxon>
        <taxon>Syphacia</taxon>
    </lineage>
</organism>
<dbReference type="InterPro" id="IPR036047">
    <property type="entry name" value="F-box-like_dom_sf"/>
</dbReference>
<dbReference type="WBParaSite" id="SMUV_0000817801-mRNA-1">
    <property type="protein sequence ID" value="SMUV_0000817801-mRNA-1"/>
    <property type="gene ID" value="SMUV_0000817801"/>
</dbReference>
<dbReference type="SUPFAM" id="SSF81383">
    <property type="entry name" value="F-box domain"/>
    <property type="match status" value="1"/>
</dbReference>
<keyword evidence="3" id="KW-1185">Reference proteome</keyword>
<feature type="region of interest" description="Disordered" evidence="1">
    <location>
        <begin position="146"/>
        <end position="181"/>
    </location>
</feature>
<evidence type="ECO:0000259" key="2">
    <source>
        <dbReference type="SMART" id="SM00256"/>
    </source>
</evidence>
<dbReference type="InterPro" id="IPR001810">
    <property type="entry name" value="F-box_dom"/>
</dbReference>
<evidence type="ECO:0000313" key="3">
    <source>
        <dbReference type="Proteomes" id="UP000046393"/>
    </source>
</evidence>
<dbReference type="Pfam" id="PF12937">
    <property type="entry name" value="F-box-like"/>
    <property type="match status" value="1"/>
</dbReference>
<evidence type="ECO:0000256" key="1">
    <source>
        <dbReference type="SAM" id="MobiDB-lite"/>
    </source>
</evidence>
<name>A0A0N5ATL7_9BILA</name>
<accession>A0A0N5ATL7</accession>
<sequence>MAFSIRKHRKVQINDLPKEVLQLIFNDCCPVTRGRARAVCSLWRKVLDDVDEDHAYLNGSGHARLMICDRRRAILEKFIAPPCCSYAISDIVGVRKAKYYKDTFAPSTLTAHAFSFDLSCWTSNFDITEVWLTNFGSFLERDQKPHENSPLFASGGASTKKGLHKPGSYGATPPIDTTGTRYGRTQIHRSEGSTINPMISTTTVSAYNLLPSSQKASLESLDGVAELTKEMCEELRGISAGRFERLAGVLKDIQPLNITFNDHSFYQKRPTLLLFWLPNIRKLTFDNIQGVQSVELHKVISLKGLDELTIKQPKEKACIIISDTLLASFLEVDRKERRKFRLRFEGKNATSIKALLLFIKKWQSKSDIVPFHTILVDALAVNPADFVRAALEPEDCNNNQVMDKKKEAALCKKQLTFRHRRSKNHSIKFKYEDGYLMFYYCDAKNPPKLPEPVKETGPKIVTFTSVSNKTLAEEEEEERLRQEKENKSNGGGGYASSLRRLLGSFSSFTTVRTTA</sequence>
<dbReference type="STRING" id="451379.A0A0N5ATL7"/>